<sequence length="137" mass="14734">MMHRATSIEKCASGFVTHQIDDLEADWVSPSTGRVSSGPATDVNVLEVHHARIQGDGGVASDPWKGGVLDGISGQPSTASCPQWSNGDLTCVFNGLLSLATRMIYSHVQIDPGKTEFEDLRSKNLVAETLKLKIRDV</sequence>
<comment type="caution">
    <text evidence="1">The sequence shown here is derived from an EMBL/GenBank/DDBJ whole genome shotgun (WGS) entry which is preliminary data.</text>
</comment>
<gene>
    <name evidence="1" type="ORF">QJS10_CPA01g02634</name>
</gene>
<evidence type="ECO:0000313" key="1">
    <source>
        <dbReference type="EMBL" id="KAK1326205.1"/>
    </source>
</evidence>
<proteinExistence type="predicted"/>
<evidence type="ECO:0000313" key="2">
    <source>
        <dbReference type="Proteomes" id="UP001180020"/>
    </source>
</evidence>
<dbReference type="AlphaFoldDB" id="A0AAV9FN18"/>
<reference evidence="1" key="1">
    <citation type="journal article" date="2023" name="Nat. Commun.">
        <title>Diploid and tetraploid genomes of Acorus and the evolution of monocots.</title>
        <authorList>
            <person name="Ma L."/>
            <person name="Liu K.W."/>
            <person name="Li Z."/>
            <person name="Hsiao Y.Y."/>
            <person name="Qi Y."/>
            <person name="Fu T."/>
            <person name="Tang G.D."/>
            <person name="Zhang D."/>
            <person name="Sun W.H."/>
            <person name="Liu D.K."/>
            <person name="Li Y."/>
            <person name="Chen G.Z."/>
            <person name="Liu X.D."/>
            <person name="Liao X.Y."/>
            <person name="Jiang Y.T."/>
            <person name="Yu X."/>
            <person name="Hao Y."/>
            <person name="Huang J."/>
            <person name="Zhao X.W."/>
            <person name="Ke S."/>
            <person name="Chen Y.Y."/>
            <person name="Wu W.L."/>
            <person name="Hsu J.L."/>
            <person name="Lin Y.F."/>
            <person name="Huang M.D."/>
            <person name="Li C.Y."/>
            <person name="Huang L."/>
            <person name="Wang Z.W."/>
            <person name="Zhao X."/>
            <person name="Zhong W.Y."/>
            <person name="Peng D.H."/>
            <person name="Ahmad S."/>
            <person name="Lan S."/>
            <person name="Zhang J.S."/>
            <person name="Tsai W.C."/>
            <person name="Van de Peer Y."/>
            <person name="Liu Z.J."/>
        </authorList>
    </citation>
    <scope>NUCLEOTIDE SEQUENCE</scope>
    <source>
        <strain evidence="1">CP</strain>
    </source>
</reference>
<dbReference type="Proteomes" id="UP001180020">
    <property type="component" value="Unassembled WGS sequence"/>
</dbReference>
<reference evidence="1" key="2">
    <citation type="submission" date="2023-06" db="EMBL/GenBank/DDBJ databases">
        <authorList>
            <person name="Ma L."/>
            <person name="Liu K.-W."/>
            <person name="Li Z."/>
            <person name="Hsiao Y.-Y."/>
            <person name="Qi Y."/>
            <person name="Fu T."/>
            <person name="Tang G."/>
            <person name="Zhang D."/>
            <person name="Sun W.-H."/>
            <person name="Liu D.-K."/>
            <person name="Li Y."/>
            <person name="Chen G.-Z."/>
            <person name="Liu X.-D."/>
            <person name="Liao X.-Y."/>
            <person name="Jiang Y.-T."/>
            <person name="Yu X."/>
            <person name="Hao Y."/>
            <person name="Huang J."/>
            <person name="Zhao X.-W."/>
            <person name="Ke S."/>
            <person name="Chen Y.-Y."/>
            <person name="Wu W.-L."/>
            <person name="Hsu J.-L."/>
            <person name="Lin Y.-F."/>
            <person name="Huang M.-D."/>
            <person name="Li C.-Y."/>
            <person name="Huang L."/>
            <person name="Wang Z.-W."/>
            <person name="Zhao X."/>
            <person name="Zhong W.-Y."/>
            <person name="Peng D.-H."/>
            <person name="Ahmad S."/>
            <person name="Lan S."/>
            <person name="Zhang J.-S."/>
            <person name="Tsai W.-C."/>
            <person name="Van De Peer Y."/>
            <person name="Liu Z.-J."/>
        </authorList>
    </citation>
    <scope>NUCLEOTIDE SEQUENCE</scope>
    <source>
        <strain evidence="1">CP</strain>
        <tissue evidence="1">Leaves</tissue>
    </source>
</reference>
<protein>
    <submittedName>
        <fullName evidence="1">Uncharacterized protein</fullName>
    </submittedName>
</protein>
<keyword evidence="2" id="KW-1185">Reference proteome</keyword>
<name>A0AAV9FN18_ACOCL</name>
<accession>A0AAV9FN18</accession>
<organism evidence="1 2">
    <name type="scientific">Acorus calamus</name>
    <name type="common">Sweet flag</name>
    <dbReference type="NCBI Taxonomy" id="4465"/>
    <lineage>
        <taxon>Eukaryota</taxon>
        <taxon>Viridiplantae</taxon>
        <taxon>Streptophyta</taxon>
        <taxon>Embryophyta</taxon>
        <taxon>Tracheophyta</taxon>
        <taxon>Spermatophyta</taxon>
        <taxon>Magnoliopsida</taxon>
        <taxon>Liliopsida</taxon>
        <taxon>Acoraceae</taxon>
        <taxon>Acorus</taxon>
    </lineage>
</organism>
<dbReference type="EMBL" id="JAUJYO010000001">
    <property type="protein sequence ID" value="KAK1326205.1"/>
    <property type="molecule type" value="Genomic_DNA"/>
</dbReference>